<evidence type="ECO:0000313" key="2">
    <source>
        <dbReference type="EMBL" id="KAG9465470.1"/>
    </source>
</evidence>
<keyword evidence="1" id="KW-0472">Membrane</keyword>
<proteinExistence type="predicted"/>
<feature type="transmembrane region" description="Helical" evidence="1">
    <location>
        <begin position="26"/>
        <end position="49"/>
    </location>
</feature>
<gene>
    <name evidence="2" type="ORF">GDO78_018255</name>
</gene>
<keyword evidence="1" id="KW-0812">Transmembrane</keyword>
<evidence type="ECO:0000256" key="1">
    <source>
        <dbReference type="SAM" id="Phobius"/>
    </source>
</evidence>
<evidence type="ECO:0000313" key="3">
    <source>
        <dbReference type="Proteomes" id="UP000770717"/>
    </source>
</evidence>
<sequence>MMSCHNRLQLAPVKNCTLLSAWEQHIMLILLTVIMTIFYLVACFCHYNFVVQRIKPKIQVYDSIINWFATGTPLHGLPK</sequence>
<dbReference type="AlphaFoldDB" id="A0A8J6BKT0"/>
<organism evidence="2 3">
    <name type="scientific">Eleutherodactylus coqui</name>
    <name type="common">Puerto Rican coqui</name>
    <dbReference type="NCBI Taxonomy" id="57060"/>
    <lineage>
        <taxon>Eukaryota</taxon>
        <taxon>Metazoa</taxon>
        <taxon>Chordata</taxon>
        <taxon>Craniata</taxon>
        <taxon>Vertebrata</taxon>
        <taxon>Euteleostomi</taxon>
        <taxon>Amphibia</taxon>
        <taxon>Batrachia</taxon>
        <taxon>Anura</taxon>
        <taxon>Neobatrachia</taxon>
        <taxon>Hyloidea</taxon>
        <taxon>Eleutherodactylidae</taxon>
        <taxon>Eleutherodactylinae</taxon>
        <taxon>Eleutherodactylus</taxon>
        <taxon>Eleutherodactylus</taxon>
    </lineage>
</organism>
<name>A0A8J6BKT0_ELECQ</name>
<reference evidence="2" key="1">
    <citation type="thesis" date="2020" institute="ProQuest LLC" country="789 East Eisenhower Parkway, Ann Arbor, MI, USA">
        <title>Comparative Genomics and Chromosome Evolution.</title>
        <authorList>
            <person name="Mudd A.B."/>
        </authorList>
    </citation>
    <scope>NUCLEOTIDE SEQUENCE</scope>
    <source>
        <strain evidence="2">HN-11 Male</strain>
        <tissue evidence="2">Kidney and liver</tissue>
    </source>
</reference>
<dbReference type="EMBL" id="WNTK01003008">
    <property type="protein sequence ID" value="KAG9465470.1"/>
    <property type="molecule type" value="Genomic_DNA"/>
</dbReference>
<protein>
    <submittedName>
        <fullName evidence="2">Uncharacterized protein</fullName>
    </submittedName>
</protein>
<keyword evidence="3" id="KW-1185">Reference proteome</keyword>
<accession>A0A8J6BKT0</accession>
<comment type="caution">
    <text evidence="2">The sequence shown here is derived from an EMBL/GenBank/DDBJ whole genome shotgun (WGS) entry which is preliminary data.</text>
</comment>
<dbReference type="Proteomes" id="UP000770717">
    <property type="component" value="Unassembled WGS sequence"/>
</dbReference>
<keyword evidence="1" id="KW-1133">Transmembrane helix</keyword>